<feature type="transmembrane region" description="Helical" evidence="6">
    <location>
        <begin position="369"/>
        <end position="393"/>
    </location>
</feature>
<evidence type="ECO:0000256" key="4">
    <source>
        <dbReference type="ARBA" id="ARBA00023136"/>
    </source>
</evidence>
<evidence type="ECO:0000256" key="6">
    <source>
        <dbReference type="SAM" id="Phobius"/>
    </source>
</evidence>
<dbReference type="InterPro" id="IPR011701">
    <property type="entry name" value="MFS"/>
</dbReference>
<feature type="transmembrane region" description="Helical" evidence="6">
    <location>
        <begin position="281"/>
        <end position="299"/>
    </location>
</feature>
<feature type="transmembrane region" description="Helical" evidence="6">
    <location>
        <begin position="474"/>
        <end position="496"/>
    </location>
</feature>
<dbReference type="PANTHER" id="PTHR23507:SF1">
    <property type="entry name" value="FI18259P1-RELATED"/>
    <property type="match status" value="1"/>
</dbReference>
<keyword evidence="3 6" id="KW-1133">Transmembrane helix</keyword>
<evidence type="ECO:0000256" key="3">
    <source>
        <dbReference type="ARBA" id="ARBA00022989"/>
    </source>
</evidence>
<evidence type="ECO:0000256" key="2">
    <source>
        <dbReference type="ARBA" id="ARBA00022692"/>
    </source>
</evidence>
<evidence type="ECO:0000313" key="8">
    <source>
        <dbReference type="Proteomes" id="UP000190831"/>
    </source>
</evidence>
<keyword evidence="4 6" id="KW-0472">Membrane</keyword>
<dbReference type="Gene3D" id="1.20.1250.20">
    <property type="entry name" value="MFS general substrate transporter like domains"/>
    <property type="match status" value="1"/>
</dbReference>
<feature type="transmembrane region" description="Helical" evidence="6">
    <location>
        <begin position="149"/>
        <end position="169"/>
    </location>
</feature>
<dbReference type="AlphaFoldDB" id="A0A1G4MGY6"/>
<feature type="transmembrane region" description="Helical" evidence="6">
    <location>
        <begin position="245"/>
        <end position="269"/>
    </location>
</feature>
<keyword evidence="2 6" id="KW-0812">Transmembrane</keyword>
<reference evidence="7 8" key="1">
    <citation type="submission" date="2016-03" db="EMBL/GenBank/DDBJ databases">
        <authorList>
            <person name="Devillers H."/>
        </authorList>
    </citation>
    <scope>NUCLEOTIDE SEQUENCE [LARGE SCALE GENOMIC DNA]</scope>
    <source>
        <strain evidence="7">CBS 6772</strain>
    </source>
</reference>
<feature type="region of interest" description="Disordered" evidence="5">
    <location>
        <begin position="1"/>
        <end position="35"/>
    </location>
</feature>
<feature type="transmembrane region" description="Helical" evidence="6">
    <location>
        <begin position="209"/>
        <end position="233"/>
    </location>
</feature>
<dbReference type="Proteomes" id="UP000190831">
    <property type="component" value="Chromosome G"/>
</dbReference>
<feature type="transmembrane region" description="Helical" evidence="6">
    <location>
        <begin position="543"/>
        <end position="563"/>
    </location>
</feature>
<feature type="transmembrane region" description="Helical" evidence="6">
    <location>
        <begin position="405"/>
        <end position="428"/>
    </location>
</feature>
<dbReference type="STRING" id="4955.A0A1G4MGY6"/>
<keyword evidence="8" id="KW-1185">Reference proteome</keyword>
<name>A0A1G4MGY6_LACFM</name>
<feature type="transmembrane region" description="Helical" evidence="6">
    <location>
        <begin position="508"/>
        <end position="531"/>
    </location>
</feature>
<sequence length="597" mass="64900">MTSSSEDPLTVETSPLLAQDNGSKKGTPLTSREITSEGMEYAVEQTGITVLEHAIAEDATENEDEEGSEELAWMREARSRHASQSWYKRPGLSILCLALILAALADTLIISPNIVLIIRKICEGTAVEGDTEVDMANCDMAQVQELLSGLQSVIMILSGIIGTLTSGKLGELSDRFGRIRIFQYMAIVRILAITAVGYAVLPSTPYNKYLIITANCVTSFASVITLIANGGSYISDIIEPEGRTLAISILMSTIYGSMGVGPLVGSLVIKLSGGNTYTPFLLAYVAAFAFLALCSLLMIEPRHANALKKSQSRFLKRKQSMASLRSSESAASVGFGKYQLIKFLDFFSPLKKLWMEPTVAGSLVPRYTVVLLIVMDVLFLSSTAASMPALVLYSTYVYKWDSVMLGYFISFSGVGRALVLLVISPVLLHYLKKIYQPLKGSIDEIDITSLRGSLFFVALSIVLAMLINNKEGNGLLVFAFFQALSAIFSPTLQASVVKYCSRSATGEVFGAIALIRTFVMLVCPPILLGIYGNTVSSKPKTFMIVPLALSITAIIISLFLRIVRDPELLRRPSQVSLPQQHDRRASTSQSLRLPASK</sequence>
<evidence type="ECO:0000313" key="7">
    <source>
        <dbReference type="EMBL" id="SCW03175.1"/>
    </source>
</evidence>
<dbReference type="SUPFAM" id="SSF103473">
    <property type="entry name" value="MFS general substrate transporter"/>
    <property type="match status" value="1"/>
</dbReference>
<gene>
    <name evidence="7" type="ORF">LAFE_0G04610G</name>
</gene>
<feature type="transmembrane region" description="Helical" evidence="6">
    <location>
        <begin position="181"/>
        <end position="203"/>
    </location>
</feature>
<proteinExistence type="predicted"/>
<evidence type="ECO:0000256" key="5">
    <source>
        <dbReference type="SAM" id="MobiDB-lite"/>
    </source>
</evidence>
<dbReference type="Pfam" id="PF07690">
    <property type="entry name" value="MFS_1"/>
    <property type="match status" value="1"/>
</dbReference>
<dbReference type="GO" id="GO:0022857">
    <property type="term" value="F:transmembrane transporter activity"/>
    <property type="evidence" value="ECO:0007669"/>
    <property type="project" value="InterPro"/>
</dbReference>
<comment type="subcellular location">
    <subcellularLocation>
        <location evidence="1">Membrane</location>
        <topology evidence="1">Multi-pass membrane protein</topology>
    </subcellularLocation>
</comment>
<feature type="region of interest" description="Disordered" evidence="5">
    <location>
        <begin position="574"/>
        <end position="597"/>
    </location>
</feature>
<organism evidence="7 8">
    <name type="scientific">Lachancea fermentati</name>
    <name type="common">Zygosaccharomyces fermentati</name>
    <dbReference type="NCBI Taxonomy" id="4955"/>
    <lineage>
        <taxon>Eukaryota</taxon>
        <taxon>Fungi</taxon>
        <taxon>Dikarya</taxon>
        <taxon>Ascomycota</taxon>
        <taxon>Saccharomycotina</taxon>
        <taxon>Saccharomycetes</taxon>
        <taxon>Saccharomycetales</taxon>
        <taxon>Saccharomycetaceae</taxon>
        <taxon>Lachancea</taxon>
    </lineage>
</organism>
<dbReference type="OrthoDB" id="3026777at2759"/>
<accession>A0A1G4MGY6</accession>
<dbReference type="OMA" id="NPQCQIP"/>
<dbReference type="EMBL" id="LT598486">
    <property type="protein sequence ID" value="SCW03175.1"/>
    <property type="molecule type" value="Genomic_DNA"/>
</dbReference>
<dbReference type="PANTHER" id="PTHR23507">
    <property type="entry name" value="ZGC:174356"/>
    <property type="match status" value="1"/>
</dbReference>
<dbReference type="GO" id="GO:0016020">
    <property type="term" value="C:membrane"/>
    <property type="evidence" value="ECO:0007669"/>
    <property type="project" value="UniProtKB-SubCell"/>
</dbReference>
<protein>
    <submittedName>
        <fullName evidence="7">LAFE_0G04610g1_1</fullName>
    </submittedName>
</protein>
<dbReference type="InterPro" id="IPR036259">
    <property type="entry name" value="MFS_trans_sf"/>
</dbReference>
<feature type="transmembrane region" description="Helical" evidence="6">
    <location>
        <begin position="90"/>
        <end position="110"/>
    </location>
</feature>
<feature type="transmembrane region" description="Helical" evidence="6">
    <location>
        <begin position="449"/>
        <end position="468"/>
    </location>
</feature>
<feature type="compositionally biased region" description="Polar residues" evidence="5">
    <location>
        <begin position="1"/>
        <end position="13"/>
    </location>
</feature>
<evidence type="ECO:0000256" key="1">
    <source>
        <dbReference type="ARBA" id="ARBA00004141"/>
    </source>
</evidence>